<dbReference type="InterPro" id="IPR036097">
    <property type="entry name" value="HisK_dim/P_sf"/>
</dbReference>
<evidence type="ECO:0000256" key="8">
    <source>
        <dbReference type="ARBA" id="ARBA00022692"/>
    </source>
</evidence>
<evidence type="ECO:0000256" key="10">
    <source>
        <dbReference type="ARBA" id="ARBA00022777"/>
    </source>
</evidence>
<evidence type="ECO:0000256" key="12">
    <source>
        <dbReference type="ARBA" id="ARBA00022989"/>
    </source>
</evidence>
<keyword evidence="11" id="KW-0067">ATP-binding</keyword>
<keyword evidence="10" id="KW-0418">Kinase</keyword>
<evidence type="ECO:0000256" key="2">
    <source>
        <dbReference type="ARBA" id="ARBA00004429"/>
    </source>
</evidence>
<dbReference type="Pfam" id="PF02518">
    <property type="entry name" value="HATPase_c"/>
    <property type="match status" value="1"/>
</dbReference>
<dbReference type="Gene3D" id="1.10.287.130">
    <property type="match status" value="1"/>
</dbReference>
<organism evidence="18 19">
    <name type="scientific">Undibacterium nitidum</name>
    <dbReference type="NCBI Taxonomy" id="2762298"/>
    <lineage>
        <taxon>Bacteria</taxon>
        <taxon>Pseudomonadati</taxon>
        <taxon>Pseudomonadota</taxon>
        <taxon>Betaproteobacteria</taxon>
        <taxon>Burkholderiales</taxon>
        <taxon>Oxalobacteraceae</taxon>
        <taxon>Undibacterium</taxon>
    </lineage>
</organism>
<evidence type="ECO:0000256" key="3">
    <source>
        <dbReference type="ARBA" id="ARBA00012438"/>
    </source>
</evidence>
<name>A0A923KV37_9BURK</name>
<dbReference type="RefSeq" id="WP_186918001.1">
    <property type="nucleotide sequence ID" value="NZ_JACOFZ010000014.1"/>
</dbReference>
<dbReference type="InterPro" id="IPR036890">
    <property type="entry name" value="HATPase_C_sf"/>
</dbReference>
<sequence length="462" mass="51500">MKWQNDPRASRLNSISTRIFAILILGVLAAAALTWWFAFGERQTTLSHERNSFRIERVKHTEQLIRALEALPAENRSDLLKSMPRLGLQISTAKPEKNNYVPSAPYAQALIERLEEHYRVNALSPSVENCFMRPDSDRTTAEPCEALLIELKDGVTLKQSISPPRAPTPPIQTETLYYLGIFLSCVAGLAFFVSRMTIKPLLTLAKAATELGQDINRPPLIERGASEILQATRAFNSMQTRIRNHIQQRTQMLAAITHDLQTPLTRLRLRLEKVGDQELRDKLIGDLSSMQMMVKEGLDLARSMDTTEELRPLDIDSLLDSICADAADAGHNIALLGKSNATILARPQALKRCLNNLIDNAMKYGNCAQVEVERSDDKNRATNTKFIKIFIRDEGPGIPEDQLLRVFEPFYRIETSRSRETGGTGLGLTIALNIARQHNGNLVVKNRAGGGLEACLSLPVKA</sequence>
<evidence type="ECO:0000256" key="6">
    <source>
        <dbReference type="ARBA" id="ARBA00022553"/>
    </source>
</evidence>
<evidence type="ECO:0000256" key="14">
    <source>
        <dbReference type="ARBA" id="ARBA00023136"/>
    </source>
</evidence>
<dbReference type="CDD" id="cd00082">
    <property type="entry name" value="HisKA"/>
    <property type="match status" value="1"/>
</dbReference>
<evidence type="ECO:0000256" key="1">
    <source>
        <dbReference type="ARBA" id="ARBA00000085"/>
    </source>
</evidence>
<keyword evidence="19" id="KW-1185">Reference proteome</keyword>
<keyword evidence="7" id="KW-0808">Transferase</keyword>
<evidence type="ECO:0000259" key="16">
    <source>
        <dbReference type="PROSITE" id="PS50109"/>
    </source>
</evidence>
<dbReference type="InterPro" id="IPR003594">
    <property type="entry name" value="HATPase_dom"/>
</dbReference>
<dbReference type="InterPro" id="IPR003661">
    <property type="entry name" value="HisK_dim/P_dom"/>
</dbReference>
<dbReference type="PROSITE" id="PS50885">
    <property type="entry name" value="HAMP"/>
    <property type="match status" value="1"/>
</dbReference>
<dbReference type="SUPFAM" id="SSF47384">
    <property type="entry name" value="Homodimeric domain of signal transducing histidine kinase"/>
    <property type="match status" value="1"/>
</dbReference>
<keyword evidence="5" id="KW-0997">Cell inner membrane</keyword>
<evidence type="ECO:0000313" key="18">
    <source>
        <dbReference type="EMBL" id="MBC3883379.1"/>
    </source>
</evidence>
<comment type="catalytic activity">
    <reaction evidence="1">
        <text>ATP + protein L-histidine = ADP + protein N-phospho-L-histidine.</text>
        <dbReference type="EC" id="2.7.13.3"/>
    </reaction>
</comment>
<dbReference type="InterPro" id="IPR005467">
    <property type="entry name" value="His_kinase_dom"/>
</dbReference>
<feature type="domain" description="Histidine kinase" evidence="16">
    <location>
        <begin position="255"/>
        <end position="462"/>
    </location>
</feature>
<dbReference type="SMART" id="SM00304">
    <property type="entry name" value="HAMP"/>
    <property type="match status" value="1"/>
</dbReference>
<dbReference type="PANTHER" id="PTHR44936:SF5">
    <property type="entry name" value="SENSOR HISTIDINE KINASE ENVZ"/>
    <property type="match status" value="1"/>
</dbReference>
<evidence type="ECO:0000259" key="17">
    <source>
        <dbReference type="PROSITE" id="PS50885"/>
    </source>
</evidence>
<keyword evidence="6" id="KW-0597">Phosphoprotein</keyword>
<gene>
    <name evidence="18" type="ORF">H8K36_18460</name>
</gene>
<evidence type="ECO:0000256" key="4">
    <source>
        <dbReference type="ARBA" id="ARBA00022475"/>
    </source>
</evidence>
<dbReference type="InterPro" id="IPR050980">
    <property type="entry name" value="2C_sensor_his_kinase"/>
</dbReference>
<dbReference type="GO" id="GO:0005524">
    <property type="term" value="F:ATP binding"/>
    <property type="evidence" value="ECO:0007669"/>
    <property type="project" value="UniProtKB-KW"/>
</dbReference>
<dbReference type="PANTHER" id="PTHR44936">
    <property type="entry name" value="SENSOR PROTEIN CREC"/>
    <property type="match status" value="1"/>
</dbReference>
<dbReference type="SUPFAM" id="SSF55874">
    <property type="entry name" value="ATPase domain of HSP90 chaperone/DNA topoisomerase II/histidine kinase"/>
    <property type="match status" value="1"/>
</dbReference>
<keyword evidence="9" id="KW-0547">Nucleotide-binding</keyword>
<proteinExistence type="predicted"/>
<dbReference type="PROSITE" id="PS50109">
    <property type="entry name" value="HIS_KIN"/>
    <property type="match status" value="1"/>
</dbReference>
<dbReference type="Gene3D" id="3.30.565.10">
    <property type="entry name" value="Histidine kinase-like ATPase, C-terminal domain"/>
    <property type="match status" value="1"/>
</dbReference>
<dbReference type="SMART" id="SM00387">
    <property type="entry name" value="HATPase_c"/>
    <property type="match status" value="1"/>
</dbReference>
<dbReference type="InterPro" id="IPR004358">
    <property type="entry name" value="Sig_transdc_His_kin-like_C"/>
</dbReference>
<dbReference type="Pfam" id="PF00672">
    <property type="entry name" value="HAMP"/>
    <property type="match status" value="1"/>
</dbReference>
<dbReference type="AlphaFoldDB" id="A0A923KV37"/>
<accession>A0A923KV37</accession>
<dbReference type="CDD" id="cd06225">
    <property type="entry name" value="HAMP"/>
    <property type="match status" value="1"/>
</dbReference>
<feature type="transmembrane region" description="Helical" evidence="15">
    <location>
        <begin position="175"/>
        <end position="193"/>
    </location>
</feature>
<dbReference type="GO" id="GO:0005886">
    <property type="term" value="C:plasma membrane"/>
    <property type="evidence" value="ECO:0007669"/>
    <property type="project" value="UniProtKB-SubCell"/>
</dbReference>
<keyword evidence="8 15" id="KW-0812">Transmembrane</keyword>
<feature type="domain" description="HAMP" evidence="17">
    <location>
        <begin position="195"/>
        <end position="247"/>
    </location>
</feature>
<evidence type="ECO:0000256" key="5">
    <source>
        <dbReference type="ARBA" id="ARBA00022519"/>
    </source>
</evidence>
<dbReference type="GO" id="GO:0000155">
    <property type="term" value="F:phosphorelay sensor kinase activity"/>
    <property type="evidence" value="ECO:0007669"/>
    <property type="project" value="InterPro"/>
</dbReference>
<keyword evidence="14 15" id="KW-0472">Membrane</keyword>
<keyword evidence="4" id="KW-1003">Cell membrane</keyword>
<evidence type="ECO:0000256" key="13">
    <source>
        <dbReference type="ARBA" id="ARBA00023012"/>
    </source>
</evidence>
<dbReference type="SMART" id="SM00388">
    <property type="entry name" value="HisKA"/>
    <property type="match status" value="1"/>
</dbReference>
<keyword evidence="13" id="KW-0902">Two-component regulatory system</keyword>
<protein>
    <recommendedName>
        <fullName evidence="3">histidine kinase</fullName>
        <ecNumber evidence="3">2.7.13.3</ecNumber>
    </recommendedName>
</protein>
<dbReference type="PRINTS" id="PR00344">
    <property type="entry name" value="BCTRLSENSOR"/>
</dbReference>
<evidence type="ECO:0000256" key="9">
    <source>
        <dbReference type="ARBA" id="ARBA00022741"/>
    </source>
</evidence>
<feature type="transmembrane region" description="Helical" evidence="15">
    <location>
        <begin position="20"/>
        <end position="39"/>
    </location>
</feature>
<dbReference type="EC" id="2.7.13.3" evidence="3"/>
<dbReference type="Proteomes" id="UP000627446">
    <property type="component" value="Unassembled WGS sequence"/>
</dbReference>
<keyword evidence="12 15" id="KW-1133">Transmembrane helix</keyword>
<comment type="subcellular location">
    <subcellularLocation>
        <location evidence="2">Cell inner membrane</location>
        <topology evidence="2">Multi-pass membrane protein</topology>
    </subcellularLocation>
</comment>
<dbReference type="InterPro" id="IPR003660">
    <property type="entry name" value="HAMP_dom"/>
</dbReference>
<reference evidence="18" key="1">
    <citation type="submission" date="2020-08" db="EMBL/GenBank/DDBJ databases">
        <title>Novel species isolated from subtropical streams in China.</title>
        <authorList>
            <person name="Lu H."/>
        </authorList>
    </citation>
    <scope>NUCLEOTIDE SEQUENCE</scope>
    <source>
        <strain evidence="18">LX22W</strain>
    </source>
</reference>
<evidence type="ECO:0000256" key="7">
    <source>
        <dbReference type="ARBA" id="ARBA00022679"/>
    </source>
</evidence>
<evidence type="ECO:0000256" key="15">
    <source>
        <dbReference type="SAM" id="Phobius"/>
    </source>
</evidence>
<dbReference type="EMBL" id="JACOFZ010000014">
    <property type="protein sequence ID" value="MBC3883379.1"/>
    <property type="molecule type" value="Genomic_DNA"/>
</dbReference>
<evidence type="ECO:0000256" key="11">
    <source>
        <dbReference type="ARBA" id="ARBA00022840"/>
    </source>
</evidence>
<evidence type="ECO:0000313" key="19">
    <source>
        <dbReference type="Proteomes" id="UP000627446"/>
    </source>
</evidence>
<comment type="caution">
    <text evidence="18">The sequence shown here is derived from an EMBL/GenBank/DDBJ whole genome shotgun (WGS) entry which is preliminary data.</text>
</comment>